<proteinExistence type="predicted"/>
<comment type="caution">
    <text evidence="1">The sequence shown here is derived from an EMBL/GenBank/DDBJ whole genome shotgun (WGS) entry which is preliminary data.</text>
</comment>
<organism evidence="1 2">
    <name type="scientific">Rhizophagus clarus</name>
    <dbReference type="NCBI Taxonomy" id="94130"/>
    <lineage>
        <taxon>Eukaryota</taxon>
        <taxon>Fungi</taxon>
        <taxon>Fungi incertae sedis</taxon>
        <taxon>Mucoromycota</taxon>
        <taxon>Glomeromycotina</taxon>
        <taxon>Glomeromycetes</taxon>
        <taxon>Glomerales</taxon>
        <taxon>Glomeraceae</taxon>
        <taxon>Rhizophagus</taxon>
    </lineage>
</organism>
<evidence type="ECO:0000313" key="2">
    <source>
        <dbReference type="Proteomes" id="UP000247702"/>
    </source>
</evidence>
<accession>A0A2Z6RHY0</accession>
<dbReference type="AlphaFoldDB" id="A0A2Z6RHY0"/>
<keyword evidence="2" id="KW-1185">Reference proteome</keyword>
<reference evidence="1 2" key="1">
    <citation type="submission" date="2017-11" db="EMBL/GenBank/DDBJ databases">
        <title>The genome of Rhizophagus clarus HR1 reveals common genetic basis of auxotrophy among arbuscular mycorrhizal fungi.</title>
        <authorList>
            <person name="Kobayashi Y."/>
        </authorList>
    </citation>
    <scope>NUCLEOTIDE SEQUENCE [LARGE SCALE GENOMIC DNA]</scope>
    <source>
        <strain evidence="1 2">HR1</strain>
    </source>
</reference>
<evidence type="ECO:0000313" key="1">
    <source>
        <dbReference type="EMBL" id="GBC01724.1"/>
    </source>
</evidence>
<gene>
    <name evidence="1" type="ORF">RclHR1_04300006</name>
</gene>
<sequence>MPIIHVKISYKSEILKDWEDLPVGRETKIKVFFGDISILYLSSEWCNSNFEVKFSPSKTLVGEKISAECIAREAACQYGIYAHFYLISQEIIESHRIPAVNIINAFDIIRASSNDICVPEFNDLPKNALEKLRIDLSNWIKNHGGGWKGKDAARHIGKQFVTDLASALCWHKIQDSNDINDSMKKLFSIVKVNNTLTCNSLIEISYYSSGLFKEALRFNCGVECEEHTNYGEYFPYCEDCNTLVKNKKRKRKEKKFVKSSKQRNDELISCIQI</sequence>
<name>A0A2Z6RHY0_9GLOM</name>
<dbReference type="EMBL" id="BEXD01003669">
    <property type="protein sequence ID" value="GBC01724.1"/>
    <property type="molecule type" value="Genomic_DNA"/>
</dbReference>
<dbReference type="Proteomes" id="UP000247702">
    <property type="component" value="Unassembled WGS sequence"/>
</dbReference>
<protein>
    <submittedName>
        <fullName evidence="1">Uncharacterized protein</fullName>
    </submittedName>
</protein>